<name>A0AAV9I6H8_9RHOD</name>
<sequence length="226" mass="25910">MADKKEDRPIVEKNTQNTGSDLTLEEIERIIRQFKDSDLPHLYYRQGDSFIELKRKTDSEKQGSPHSFSIPVNHNTPQPQTYNIYIPGPDPSPLNPTQTLSRPEERHDDSSSIDQQNYNQQTCVPETPKEELNKQQQEQPASQTIIPQVDVVSKRVGRFRRGRSKKKPFVEVGDRVQLKQPLCVIEQLGLEHVYFSEVEGVVDKILVQDGDPVEYGQKLMTISTKV</sequence>
<evidence type="ECO:0000313" key="3">
    <source>
        <dbReference type="EMBL" id="KAK4522585.1"/>
    </source>
</evidence>
<dbReference type="PANTHER" id="PTHR47597:SF1">
    <property type="entry name" value="IS A MEMBER OF THE PF|00364 BIOTIN-REQUIRING ENZYMES FAMILY-RELATED"/>
    <property type="match status" value="1"/>
</dbReference>
<gene>
    <name evidence="3" type="ORF">GAYE_PCTG10G0475</name>
</gene>
<keyword evidence="4" id="KW-1185">Reference proteome</keyword>
<feature type="compositionally biased region" description="Basic and acidic residues" evidence="1">
    <location>
        <begin position="1"/>
        <end position="11"/>
    </location>
</feature>
<evidence type="ECO:0000313" key="4">
    <source>
        <dbReference type="Proteomes" id="UP001300502"/>
    </source>
</evidence>
<reference evidence="3 4" key="1">
    <citation type="submission" date="2022-07" db="EMBL/GenBank/DDBJ databases">
        <title>Genome-wide signatures of adaptation to extreme environments.</title>
        <authorList>
            <person name="Cho C.H."/>
            <person name="Yoon H.S."/>
        </authorList>
    </citation>
    <scope>NUCLEOTIDE SEQUENCE [LARGE SCALE GENOMIC DNA]</scope>
    <source>
        <strain evidence="3 4">108.79 E11</strain>
    </source>
</reference>
<dbReference type="Proteomes" id="UP001300502">
    <property type="component" value="Unassembled WGS sequence"/>
</dbReference>
<dbReference type="Gene3D" id="2.40.50.100">
    <property type="match status" value="1"/>
</dbReference>
<dbReference type="SUPFAM" id="SSF51230">
    <property type="entry name" value="Single hybrid motif"/>
    <property type="match status" value="1"/>
</dbReference>
<evidence type="ECO:0000256" key="1">
    <source>
        <dbReference type="SAM" id="MobiDB-lite"/>
    </source>
</evidence>
<feature type="domain" description="Lipoyl-binding" evidence="2">
    <location>
        <begin position="163"/>
        <end position="222"/>
    </location>
</feature>
<evidence type="ECO:0000259" key="2">
    <source>
        <dbReference type="Pfam" id="PF00364"/>
    </source>
</evidence>
<feature type="region of interest" description="Disordered" evidence="1">
    <location>
        <begin position="54"/>
        <end position="118"/>
    </location>
</feature>
<comment type="caution">
    <text evidence="3">The sequence shown here is derived from an EMBL/GenBank/DDBJ whole genome shotgun (WGS) entry which is preliminary data.</text>
</comment>
<accession>A0AAV9I6H8</accession>
<dbReference type="EMBL" id="JANCYU010000006">
    <property type="protein sequence ID" value="KAK4522585.1"/>
    <property type="molecule type" value="Genomic_DNA"/>
</dbReference>
<feature type="region of interest" description="Disordered" evidence="1">
    <location>
        <begin position="1"/>
        <end position="23"/>
    </location>
</feature>
<dbReference type="AlphaFoldDB" id="A0AAV9I6H8"/>
<dbReference type="InterPro" id="IPR053217">
    <property type="entry name" value="ACC_Biotin_Carrier"/>
</dbReference>
<protein>
    <recommendedName>
        <fullName evidence="2">Lipoyl-binding domain-containing protein</fullName>
    </recommendedName>
</protein>
<dbReference type="PANTHER" id="PTHR47597">
    <property type="entry name" value="IS A MEMBER OF THE PF|00364 BIOTIN-REQUIRING ENZYMES FAMILY-RELATED"/>
    <property type="match status" value="1"/>
</dbReference>
<dbReference type="InterPro" id="IPR011053">
    <property type="entry name" value="Single_hybrid_motif"/>
</dbReference>
<feature type="compositionally biased region" description="Polar residues" evidence="1">
    <location>
        <begin position="64"/>
        <end position="83"/>
    </location>
</feature>
<dbReference type="Pfam" id="PF00364">
    <property type="entry name" value="Biotin_lipoyl"/>
    <property type="match status" value="1"/>
</dbReference>
<proteinExistence type="predicted"/>
<organism evidence="3 4">
    <name type="scientific">Galdieria yellowstonensis</name>
    <dbReference type="NCBI Taxonomy" id="3028027"/>
    <lineage>
        <taxon>Eukaryota</taxon>
        <taxon>Rhodophyta</taxon>
        <taxon>Bangiophyceae</taxon>
        <taxon>Galdieriales</taxon>
        <taxon>Galdieriaceae</taxon>
        <taxon>Galdieria</taxon>
    </lineage>
</organism>
<dbReference type="CDD" id="cd06850">
    <property type="entry name" value="biotinyl_domain"/>
    <property type="match status" value="1"/>
</dbReference>
<dbReference type="InterPro" id="IPR000089">
    <property type="entry name" value="Biotin_lipoyl"/>
</dbReference>
<feature type="compositionally biased region" description="Basic and acidic residues" evidence="1">
    <location>
        <begin position="54"/>
        <end position="63"/>
    </location>
</feature>